<evidence type="ECO:0000313" key="4">
    <source>
        <dbReference type="Proteomes" id="UP000014760"/>
    </source>
</evidence>
<protein>
    <submittedName>
        <fullName evidence="2 3">Uncharacterized protein</fullName>
    </submittedName>
</protein>
<evidence type="ECO:0000313" key="3">
    <source>
        <dbReference type="EnsemblMetazoa" id="CapteP212423"/>
    </source>
</evidence>
<name>R7U7T0_CAPTE</name>
<gene>
    <name evidence="2" type="ORF">CAPTEDRAFT_212423</name>
</gene>
<feature type="chain" id="PRO_5008787719" evidence="1">
    <location>
        <begin position="33"/>
        <end position="140"/>
    </location>
</feature>
<evidence type="ECO:0000313" key="2">
    <source>
        <dbReference type="EMBL" id="ELU02211.1"/>
    </source>
</evidence>
<proteinExistence type="predicted"/>
<dbReference type="AlphaFoldDB" id="R7U7T0"/>
<evidence type="ECO:0000256" key="1">
    <source>
        <dbReference type="SAM" id="SignalP"/>
    </source>
</evidence>
<reference evidence="4" key="1">
    <citation type="submission" date="2012-12" db="EMBL/GenBank/DDBJ databases">
        <authorList>
            <person name="Hellsten U."/>
            <person name="Grimwood J."/>
            <person name="Chapman J.A."/>
            <person name="Shapiro H."/>
            <person name="Aerts A."/>
            <person name="Otillar R.P."/>
            <person name="Terry A.Y."/>
            <person name="Boore J.L."/>
            <person name="Simakov O."/>
            <person name="Marletaz F."/>
            <person name="Cho S.-J."/>
            <person name="Edsinger-Gonzales E."/>
            <person name="Havlak P."/>
            <person name="Kuo D.-H."/>
            <person name="Larsson T."/>
            <person name="Lv J."/>
            <person name="Arendt D."/>
            <person name="Savage R."/>
            <person name="Osoegawa K."/>
            <person name="de Jong P."/>
            <person name="Lindberg D.R."/>
            <person name="Seaver E.C."/>
            <person name="Weisblat D.A."/>
            <person name="Putnam N.H."/>
            <person name="Grigoriev I.V."/>
            <person name="Rokhsar D.S."/>
        </authorList>
    </citation>
    <scope>NUCLEOTIDE SEQUENCE</scope>
    <source>
        <strain evidence="4">I ESC-2004</strain>
    </source>
</reference>
<dbReference type="EMBL" id="AMQN01008943">
    <property type="status" value="NOT_ANNOTATED_CDS"/>
    <property type="molecule type" value="Genomic_DNA"/>
</dbReference>
<reference evidence="3" key="3">
    <citation type="submission" date="2015-06" db="UniProtKB">
        <authorList>
            <consortium name="EnsemblMetazoa"/>
        </authorList>
    </citation>
    <scope>IDENTIFICATION</scope>
</reference>
<keyword evidence="1" id="KW-0732">Signal</keyword>
<organism evidence="2">
    <name type="scientific">Capitella teleta</name>
    <name type="common">Polychaete worm</name>
    <dbReference type="NCBI Taxonomy" id="283909"/>
    <lineage>
        <taxon>Eukaryota</taxon>
        <taxon>Metazoa</taxon>
        <taxon>Spiralia</taxon>
        <taxon>Lophotrochozoa</taxon>
        <taxon>Annelida</taxon>
        <taxon>Polychaeta</taxon>
        <taxon>Sedentaria</taxon>
        <taxon>Scolecida</taxon>
        <taxon>Capitellidae</taxon>
        <taxon>Capitella</taxon>
    </lineage>
</organism>
<dbReference type="HOGENOM" id="CLU_1836994_0_0_1"/>
<dbReference type="Proteomes" id="UP000014760">
    <property type="component" value="Unassembled WGS sequence"/>
</dbReference>
<sequence length="140" mass="15956">MDQFPIHWNWRCLMVTALLLMVKMKWVQVILAGSFDEKDEPVTATIQPSVKKRASQKPRNLADAYDSFSPVPPKRLKYPVALPHLVWQYIELHPHFQIILKSYPRSKALLKALQKACIRSSSNNKTASNVCALSALRNGD</sequence>
<feature type="signal peptide" evidence="1">
    <location>
        <begin position="1"/>
        <end position="32"/>
    </location>
</feature>
<dbReference type="EMBL" id="KB304240">
    <property type="protein sequence ID" value="ELU02211.1"/>
    <property type="molecule type" value="Genomic_DNA"/>
</dbReference>
<dbReference type="EnsemblMetazoa" id="CapteT212423">
    <property type="protein sequence ID" value="CapteP212423"/>
    <property type="gene ID" value="CapteG212423"/>
</dbReference>
<accession>R7U7T0</accession>
<keyword evidence="4" id="KW-1185">Reference proteome</keyword>
<reference evidence="2 4" key="2">
    <citation type="journal article" date="2013" name="Nature">
        <title>Insights into bilaterian evolution from three spiralian genomes.</title>
        <authorList>
            <person name="Simakov O."/>
            <person name="Marletaz F."/>
            <person name="Cho S.J."/>
            <person name="Edsinger-Gonzales E."/>
            <person name="Havlak P."/>
            <person name="Hellsten U."/>
            <person name="Kuo D.H."/>
            <person name="Larsson T."/>
            <person name="Lv J."/>
            <person name="Arendt D."/>
            <person name="Savage R."/>
            <person name="Osoegawa K."/>
            <person name="de Jong P."/>
            <person name="Grimwood J."/>
            <person name="Chapman J.A."/>
            <person name="Shapiro H."/>
            <person name="Aerts A."/>
            <person name="Otillar R.P."/>
            <person name="Terry A.Y."/>
            <person name="Boore J.L."/>
            <person name="Grigoriev I.V."/>
            <person name="Lindberg D.R."/>
            <person name="Seaver E.C."/>
            <person name="Weisblat D.A."/>
            <person name="Putnam N.H."/>
            <person name="Rokhsar D.S."/>
        </authorList>
    </citation>
    <scope>NUCLEOTIDE SEQUENCE</scope>
    <source>
        <strain evidence="2 4">I ESC-2004</strain>
    </source>
</reference>